<dbReference type="Pfam" id="PF07859">
    <property type="entry name" value="Abhydrolase_3"/>
    <property type="match status" value="1"/>
</dbReference>
<dbReference type="InterPro" id="IPR029058">
    <property type="entry name" value="AB_hydrolase_fold"/>
</dbReference>
<feature type="region of interest" description="Disordered" evidence="1">
    <location>
        <begin position="461"/>
        <end position="482"/>
    </location>
</feature>
<dbReference type="AlphaFoldDB" id="A0A437ADZ1"/>
<evidence type="ECO:0000313" key="4">
    <source>
        <dbReference type="Proteomes" id="UP000283090"/>
    </source>
</evidence>
<comment type="caution">
    <text evidence="3">The sequence shown here is derived from an EMBL/GenBank/DDBJ whole genome shotgun (WGS) entry which is preliminary data.</text>
</comment>
<dbReference type="VEuPathDB" id="FungiDB:DFL_000503"/>
<name>A0A437ADZ1_ARTFL</name>
<dbReference type="Proteomes" id="UP000283090">
    <property type="component" value="Unassembled WGS sequence"/>
</dbReference>
<protein>
    <recommendedName>
        <fullName evidence="2">Alpha/beta hydrolase fold-3 domain-containing protein</fullName>
    </recommendedName>
</protein>
<organism evidence="3 4">
    <name type="scientific">Arthrobotrys flagrans</name>
    <name type="common">Nematode-trapping fungus</name>
    <name type="synonym">Trichothecium flagrans</name>
    <dbReference type="NCBI Taxonomy" id="97331"/>
    <lineage>
        <taxon>Eukaryota</taxon>
        <taxon>Fungi</taxon>
        <taxon>Dikarya</taxon>
        <taxon>Ascomycota</taxon>
        <taxon>Pezizomycotina</taxon>
        <taxon>Orbiliomycetes</taxon>
        <taxon>Orbiliales</taxon>
        <taxon>Orbiliaceae</taxon>
        <taxon>Arthrobotrys</taxon>
    </lineage>
</organism>
<dbReference type="GeneID" id="93582814"/>
<evidence type="ECO:0000259" key="2">
    <source>
        <dbReference type="Pfam" id="PF07859"/>
    </source>
</evidence>
<feature type="domain" description="Alpha/beta hydrolase fold-3" evidence="2">
    <location>
        <begin position="145"/>
        <end position="326"/>
    </location>
</feature>
<dbReference type="GO" id="GO:0016787">
    <property type="term" value="F:hydrolase activity"/>
    <property type="evidence" value="ECO:0007669"/>
    <property type="project" value="InterPro"/>
</dbReference>
<dbReference type="Gene3D" id="3.40.50.1820">
    <property type="entry name" value="alpha/beta hydrolase"/>
    <property type="match status" value="1"/>
</dbReference>
<reference evidence="3 4" key="1">
    <citation type="submission" date="2019-01" db="EMBL/GenBank/DDBJ databases">
        <title>Intercellular communication is required for trap formation in the nematode-trapping fungus Duddingtonia flagrans.</title>
        <authorList>
            <person name="Youssar L."/>
            <person name="Wernet V."/>
            <person name="Hensel N."/>
            <person name="Hildebrandt H.-G."/>
            <person name="Fischer R."/>
        </authorList>
    </citation>
    <scope>NUCLEOTIDE SEQUENCE [LARGE SCALE GENOMIC DNA]</scope>
    <source>
        <strain evidence="3 4">CBS H-5679</strain>
    </source>
</reference>
<dbReference type="SUPFAM" id="SSF53474">
    <property type="entry name" value="alpha/beta-Hydrolases"/>
    <property type="match status" value="1"/>
</dbReference>
<proteinExistence type="predicted"/>
<keyword evidence="4" id="KW-1185">Reference proteome</keyword>
<dbReference type="PANTHER" id="PTHR23024:SF24">
    <property type="entry name" value="ALPHA_BETA HYDROLASE FOLD-3 DOMAIN-CONTAINING PROTEIN"/>
    <property type="match status" value="1"/>
</dbReference>
<accession>A0A437ADZ1</accession>
<dbReference type="PANTHER" id="PTHR23024">
    <property type="entry name" value="ARYLACETAMIDE DEACETYLASE"/>
    <property type="match status" value="1"/>
</dbReference>
<dbReference type="InterPro" id="IPR013094">
    <property type="entry name" value="AB_hydrolase_3"/>
</dbReference>
<sequence length="594" mass="66359">MVRKIRLLAQLVFTNQTLYLKLTNSDILNFSSPPMLLRGMLPLFRDVDEDLKDIYDEEHIDFYNKNVAKRPPYNPFNDLDGQYPCEKDYEPAIQPGVSCADFVLSRKATGSIHLRVYKVSNTTSRSPVIIYFPSRGTNPLATTYEHHVISLLTKLTNSTTISVGYRVSPPFPLSLHDAFAAIDWVRSEVPIVSLETYCQNNYNGRLMAVLGTGIGGSLAASIGATEGREAGIIATGAWLPIVDWAFDPLPGIPESDLSSIPRSQSLLEKYSQSEAGAVDPDLLSTYSKLADNPFLSSETLKTIRSHYLATPEDFTDPFVSPLYRFSSSGVNIWTDLISQVESELLADPENPPAWIKTLPGTIFKRGPRRPVSYPPLNLIGKLTVPMMRIVSAEGDILHQQITEYVHAARSSMFPPKSKTIEDIEKEETRELGKTHNNDIFEESEGLKSGGEKGVGWNFEEEEVTEEEEGEQVKVQGTSQDDIKEPETTGVVVEKELQNSSWDDITGEEEINPKYAKGAEIYIQHEIIPKAGHCLITAAGEISRGIKEVENMAAWINSVFESEPKRAQHWKSQQERIRKALEEALNARRKRASKL</sequence>
<dbReference type="InterPro" id="IPR050466">
    <property type="entry name" value="Carboxylest/Gibb_receptor"/>
</dbReference>
<evidence type="ECO:0000256" key="1">
    <source>
        <dbReference type="SAM" id="MobiDB-lite"/>
    </source>
</evidence>
<gene>
    <name evidence="3" type="ORF">DFL_000503</name>
</gene>
<dbReference type="RefSeq" id="XP_067495043.1">
    <property type="nucleotide sequence ID" value="XM_067634226.1"/>
</dbReference>
<dbReference type="EMBL" id="SAEB01000001">
    <property type="protein sequence ID" value="RVD89499.1"/>
    <property type="molecule type" value="Genomic_DNA"/>
</dbReference>
<dbReference type="OrthoDB" id="5396420at2759"/>
<dbReference type="STRING" id="97331.A0A437ADZ1"/>
<evidence type="ECO:0000313" key="3">
    <source>
        <dbReference type="EMBL" id="RVD89499.1"/>
    </source>
</evidence>